<dbReference type="OrthoDB" id="2506837at2759"/>
<organism evidence="2 3">
    <name type="scientific">Austropuccinia psidii MF-1</name>
    <dbReference type="NCBI Taxonomy" id="1389203"/>
    <lineage>
        <taxon>Eukaryota</taxon>
        <taxon>Fungi</taxon>
        <taxon>Dikarya</taxon>
        <taxon>Basidiomycota</taxon>
        <taxon>Pucciniomycotina</taxon>
        <taxon>Pucciniomycetes</taxon>
        <taxon>Pucciniales</taxon>
        <taxon>Sphaerophragmiaceae</taxon>
        <taxon>Austropuccinia</taxon>
    </lineage>
</organism>
<feature type="compositionally biased region" description="Basic and acidic residues" evidence="1">
    <location>
        <begin position="15"/>
        <end position="29"/>
    </location>
</feature>
<proteinExistence type="predicted"/>
<evidence type="ECO:0000256" key="1">
    <source>
        <dbReference type="SAM" id="MobiDB-lite"/>
    </source>
</evidence>
<sequence>MMGRKANQQARRRPKEPIFSDFEKTPKKAPIDFYNPKWFNERNHSEKLIASELSGVAFVLVKDLPPGAKQHPYERLGDISFSFKYW</sequence>
<comment type="caution">
    <text evidence="2">The sequence shown here is derived from an EMBL/GenBank/DDBJ whole genome shotgun (WGS) entry which is preliminary data.</text>
</comment>
<dbReference type="EMBL" id="AVOT02005799">
    <property type="protein sequence ID" value="MBW0480010.1"/>
    <property type="molecule type" value="Genomic_DNA"/>
</dbReference>
<dbReference type="Proteomes" id="UP000765509">
    <property type="component" value="Unassembled WGS sequence"/>
</dbReference>
<protein>
    <submittedName>
        <fullName evidence="2">Uncharacterized protein</fullName>
    </submittedName>
</protein>
<name>A0A9Q3GVD0_9BASI</name>
<evidence type="ECO:0000313" key="3">
    <source>
        <dbReference type="Proteomes" id="UP000765509"/>
    </source>
</evidence>
<reference evidence="2" key="1">
    <citation type="submission" date="2021-03" db="EMBL/GenBank/DDBJ databases">
        <title>Draft genome sequence of rust myrtle Austropuccinia psidii MF-1, a brazilian biotype.</title>
        <authorList>
            <person name="Quecine M.C."/>
            <person name="Pachon D.M.R."/>
            <person name="Bonatelli M.L."/>
            <person name="Correr F.H."/>
            <person name="Franceschini L.M."/>
            <person name="Leite T.F."/>
            <person name="Margarido G.R.A."/>
            <person name="Almeida C.A."/>
            <person name="Ferrarezi J.A."/>
            <person name="Labate C.A."/>
        </authorList>
    </citation>
    <scope>NUCLEOTIDE SEQUENCE</scope>
    <source>
        <strain evidence="2">MF-1</strain>
    </source>
</reference>
<keyword evidence="3" id="KW-1185">Reference proteome</keyword>
<feature type="region of interest" description="Disordered" evidence="1">
    <location>
        <begin position="1"/>
        <end position="29"/>
    </location>
</feature>
<gene>
    <name evidence="2" type="ORF">O181_019725</name>
</gene>
<dbReference type="AlphaFoldDB" id="A0A9Q3GVD0"/>
<evidence type="ECO:0000313" key="2">
    <source>
        <dbReference type="EMBL" id="MBW0480010.1"/>
    </source>
</evidence>
<accession>A0A9Q3GVD0</accession>